<dbReference type="EMBL" id="BAABLK010000034">
    <property type="protein sequence ID" value="GAA5228086.1"/>
    <property type="molecule type" value="Genomic_DNA"/>
</dbReference>
<evidence type="ECO:0000313" key="2">
    <source>
        <dbReference type="EMBL" id="GAA5228086.1"/>
    </source>
</evidence>
<feature type="compositionally biased region" description="Basic and acidic residues" evidence="1">
    <location>
        <begin position="118"/>
        <end position="138"/>
    </location>
</feature>
<evidence type="ECO:0000256" key="1">
    <source>
        <dbReference type="SAM" id="MobiDB-lite"/>
    </source>
</evidence>
<reference evidence="3" key="1">
    <citation type="journal article" date="2019" name="Int. J. Syst. Evol. Microbiol.">
        <title>The Global Catalogue of Microorganisms (GCM) 10K type strain sequencing project: providing services to taxonomists for standard genome sequencing and annotation.</title>
        <authorList>
            <consortium name="The Broad Institute Genomics Platform"/>
            <consortium name="The Broad Institute Genome Sequencing Center for Infectious Disease"/>
            <person name="Wu L."/>
            <person name="Ma J."/>
        </authorList>
    </citation>
    <scope>NUCLEOTIDE SEQUENCE [LARGE SCALE GENOMIC DNA]</scope>
    <source>
        <strain evidence="3">JCM 18952</strain>
    </source>
</reference>
<comment type="caution">
    <text evidence="2">The sequence shown here is derived from an EMBL/GenBank/DDBJ whole genome shotgun (WGS) entry which is preliminary data.</text>
</comment>
<feature type="region of interest" description="Disordered" evidence="1">
    <location>
        <begin position="103"/>
        <end position="147"/>
    </location>
</feature>
<gene>
    <name evidence="2" type="ORF">GCM10025778_26190</name>
</gene>
<organism evidence="2 3">
    <name type="scientific">Paeniglutamicibacter antarcticus</name>
    <dbReference type="NCBI Taxonomy" id="494023"/>
    <lineage>
        <taxon>Bacteria</taxon>
        <taxon>Bacillati</taxon>
        <taxon>Actinomycetota</taxon>
        <taxon>Actinomycetes</taxon>
        <taxon>Micrococcales</taxon>
        <taxon>Micrococcaceae</taxon>
        <taxon>Paeniglutamicibacter</taxon>
    </lineage>
</organism>
<feature type="compositionally biased region" description="Gly residues" evidence="1">
    <location>
        <begin position="103"/>
        <end position="113"/>
    </location>
</feature>
<accession>A0ABP9TNX0</accession>
<dbReference type="Proteomes" id="UP001501257">
    <property type="component" value="Unassembled WGS sequence"/>
</dbReference>
<name>A0ABP9TNX0_9MICC</name>
<proteinExistence type="predicted"/>
<evidence type="ECO:0000313" key="3">
    <source>
        <dbReference type="Proteomes" id="UP001501257"/>
    </source>
</evidence>
<keyword evidence="3" id="KW-1185">Reference proteome</keyword>
<protein>
    <submittedName>
        <fullName evidence="2">Uncharacterized protein</fullName>
    </submittedName>
</protein>
<sequence length="147" mass="15292">MVDPGGAQQLSIEVHPGDVVAAGGQRPADPPGSAAGIKHACPAGEHRIEEPGLAVEILTGFAQLREAFDVVPGLPGIPARLLLPEGFVFHVMSIDAGGPGAAVGPEAGPGYGWQRGTDVWREPERETAVGPMRRDRVPGRRSPGQTR</sequence>